<reference evidence="2" key="1">
    <citation type="submission" date="2023-10" db="EMBL/GenBank/DDBJ databases">
        <title>Genome assembly of Pristionchus species.</title>
        <authorList>
            <person name="Yoshida K."/>
            <person name="Sommer R.J."/>
        </authorList>
    </citation>
    <scope>NUCLEOTIDE SEQUENCE</scope>
    <source>
        <strain evidence="2">RS0144</strain>
    </source>
</reference>
<evidence type="ECO:0000256" key="1">
    <source>
        <dbReference type="SAM" id="MobiDB-lite"/>
    </source>
</evidence>
<feature type="non-terminal residue" evidence="2">
    <location>
        <position position="1"/>
    </location>
</feature>
<evidence type="ECO:0000313" key="3">
    <source>
        <dbReference type="Proteomes" id="UP001432027"/>
    </source>
</evidence>
<protein>
    <submittedName>
        <fullName evidence="2">Uncharacterized protein</fullName>
    </submittedName>
</protein>
<dbReference type="EMBL" id="BTSX01000002">
    <property type="protein sequence ID" value="GMS85864.1"/>
    <property type="molecule type" value="Genomic_DNA"/>
</dbReference>
<name>A0AAV5SSN3_9BILA</name>
<dbReference type="AlphaFoldDB" id="A0AAV5SSN3"/>
<gene>
    <name evidence="2" type="ORF">PENTCL1PPCAC_8039</name>
</gene>
<feature type="compositionally biased region" description="Basic and acidic residues" evidence="1">
    <location>
        <begin position="122"/>
        <end position="134"/>
    </location>
</feature>
<organism evidence="2 3">
    <name type="scientific">Pristionchus entomophagus</name>
    <dbReference type="NCBI Taxonomy" id="358040"/>
    <lineage>
        <taxon>Eukaryota</taxon>
        <taxon>Metazoa</taxon>
        <taxon>Ecdysozoa</taxon>
        <taxon>Nematoda</taxon>
        <taxon>Chromadorea</taxon>
        <taxon>Rhabditida</taxon>
        <taxon>Rhabditina</taxon>
        <taxon>Diplogasteromorpha</taxon>
        <taxon>Diplogasteroidea</taxon>
        <taxon>Neodiplogasteridae</taxon>
        <taxon>Pristionchus</taxon>
    </lineage>
</organism>
<keyword evidence="3" id="KW-1185">Reference proteome</keyword>
<evidence type="ECO:0000313" key="2">
    <source>
        <dbReference type="EMBL" id="GMS85864.1"/>
    </source>
</evidence>
<proteinExistence type="predicted"/>
<accession>A0AAV5SSN3</accession>
<comment type="caution">
    <text evidence="2">The sequence shown here is derived from an EMBL/GenBank/DDBJ whole genome shotgun (WGS) entry which is preliminary data.</text>
</comment>
<sequence length="175" mass="19881">WVTNLLISKELGYYHILSRENFCTRIGECIQPESEYLLARFTITSRCLCDVIVGDNMVDEVAATANTLVLHTDTALANLSEVLMHRLVEQIDVALSSLLVQHRHRTTKILTRKENLLPAQSKKGEGSGRIDHSSQQHSIQCTSRACSRLQEVLTRSRHCVDPEEERIHIHLISVR</sequence>
<dbReference type="Proteomes" id="UP001432027">
    <property type="component" value="Unassembled WGS sequence"/>
</dbReference>
<feature type="region of interest" description="Disordered" evidence="1">
    <location>
        <begin position="114"/>
        <end position="134"/>
    </location>
</feature>